<dbReference type="InterPro" id="IPR000406">
    <property type="entry name" value="Rho_GDI"/>
</dbReference>
<keyword evidence="3" id="KW-0963">Cytoplasm</keyword>
<protein>
    <submittedName>
        <fullName evidence="4">Uncharacterized protein</fullName>
    </submittedName>
</protein>
<proteinExistence type="inferred from homology"/>
<comment type="subcellular location">
    <subcellularLocation>
        <location evidence="1">Cytoplasm</location>
    </subcellularLocation>
</comment>
<dbReference type="Gene3D" id="2.70.50.30">
    <property type="entry name" value="Coagulation Factor XIII, subunit A, domain 1"/>
    <property type="match status" value="1"/>
</dbReference>
<evidence type="ECO:0000256" key="3">
    <source>
        <dbReference type="ARBA" id="ARBA00022490"/>
    </source>
</evidence>
<sequence>MVSLTVALKDITLDSVESSFCPTEDEDDVDDEEREIELGPKCTLREQLEKDKDDESLRSRKEQLLGTVDFNFVEV</sequence>
<keyword evidence="5" id="KW-1185">Reference proteome</keyword>
<reference evidence="4 5" key="1">
    <citation type="journal article" date="2024" name="G3 (Bethesda)">
        <title>Genome assembly of Hibiscus sabdariffa L. provides insights into metabolisms of medicinal natural products.</title>
        <authorList>
            <person name="Kim T."/>
        </authorList>
    </citation>
    <scope>NUCLEOTIDE SEQUENCE [LARGE SCALE GENOMIC DNA]</scope>
    <source>
        <strain evidence="4">TK-2024</strain>
        <tissue evidence="4">Old leaves</tissue>
    </source>
</reference>
<evidence type="ECO:0000256" key="2">
    <source>
        <dbReference type="ARBA" id="ARBA00009758"/>
    </source>
</evidence>
<evidence type="ECO:0000313" key="5">
    <source>
        <dbReference type="Proteomes" id="UP001396334"/>
    </source>
</evidence>
<comment type="similarity">
    <text evidence="2">Belongs to the Rho GDI family.</text>
</comment>
<name>A0ABR2T2D3_9ROSI</name>
<comment type="caution">
    <text evidence="4">The sequence shown here is derived from an EMBL/GenBank/DDBJ whole genome shotgun (WGS) entry which is preliminary data.</text>
</comment>
<dbReference type="Proteomes" id="UP001396334">
    <property type="component" value="Unassembled WGS sequence"/>
</dbReference>
<dbReference type="PANTHER" id="PTHR10980:SF3">
    <property type="entry name" value="LD16419P"/>
    <property type="match status" value="1"/>
</dbReference>
<dbReference type="Pfam" id="PF02115">
    <property type="entry name" value="Rho_GDI"/>
    <property type="match status" value="1"/>
</dbReference>
<dbReference type="SUPFAM" id="SSF81296">
    <property type="entry name" value="E set domains"/>
    <property type="match status" value="1"/>
</dbReference>
<dbReference type="InterPro" id="IPR024792">
    <property type="entry name" value="RhoGDI_dom_sf"/>
</dbReference>
<evidence type="ECO:0000313" key="4">
    <source>
        <dbReference type="EMBL" id="KAK9031633.1"/>
    </source>
</evidence>
<evidence type="ECO:0000256" key="1">
    <source>
        <dbReference type="ARBA" id="ARBA00004496"/>
    </source>
</evidence>
<dbReference type="InterPro" id="IPR014756">
    <property type="entry name" value="Ig_E-set"/>
</dbReference>
<organism evidence="4 5">
    <name type="scientific">Hibiscus sabdariffa</name>
    <name type="common">roselle</name>
    <dbReference type="NCBI Taxonomy" id="183260"/>
    <lineage>
        <taxon>Eukaryota</taxon>
        <taxon>Viridiplantae</taxon>
        <taxon>Streptophyta</taxon>
        <taxon>Embryophyta</taxon>
        <taxon>Tracheophyta</taxon>
        <taxon>Spermatophyta</taxon>
        <taxon>Magnoliopsida</taxon>
        <taxon>eudicotyledons</taxon>
        <taxon>Gunneridae</taxon>
        <taxon>Pentapetalae</taxon>
        <taxon>rosids</taxon>
        <taxon>malvids</taxon>
        <taxon>Malvales</taxon>
        <taxon>Malvaceae</taxon>
        <taxon>Malvoideae</taxon>
        <taxon>Hibiscus</taxon>
    </lineage>
</organism>
<accession>A0ABR2T2D3</accession>
<dbReference type="EMBL" id="JBBPBN010000009">
    <property type="protein sequence ID" value="KAK9031633.1"/>
    <property type="molecule type" value="Genomic_DNA"/>
</dbReference>
<gene>
    <name evidence="4" type="ORF">V6N11_055926</name>
</gene>
<dbReference type="PANTHER" id="PTHR10980">
    <property type="entry name" value="RHO GDP-DISSOCIATION INHIBITOR"/>
    <property type="match status" value="1"/>
</dbReference>